<proteinExistence type="predicted"/>
<keyword evidence="3" id="KW-1185">Reference proteome</keyword>
<feature type="compositionally biased region" description="Low complexity" evidence="1">
    <location>
        <begin position="39"/>
        <end position="49"/>
    </location>
</feature>
<dbReference type="Proteomes" id="UP001419268">
    <property type="component" value="Unassembled WGS sequence"/>
</dbReference>
<comment type="caution">
    <text evidence="2">The sequence shown here is derived from an EMBL/GenBank/DDBJ whole genome shotgun (WGS) entry which is preliminary data.</text>
</comment>
<evidence type="ECO:0000256" key="1">
    <source>
        <dbReference type="SAM" id="MobiDB-lite"/>
    </source>
</evidence>
<gene>
    <name evidence="2" type="ORF">Scep_011671</name>
</gene>
<evidence type="ECO:0000313" key="2">
    <source>
        <dbReference type="EMBL" id="KAK9132143.1"/>
    </source>
</evidence>
<feature type="region of interest" description="Disordered" evidence="1">
    <location>
        <begin position="147"/>
        <end position="175"/>
    </location>
</feature>
<evidence type="ECO:0000313" key="3">
    <source>
        <dbReference type="Proteomes" id="UP001419268"/>
    </source>
</evidence>
<dbReference type="AlphaFoldDB" id="A0AAP0P628"/>
<sequence>MTAGSAIRIASPPSDRSLAAVESEATSRTTGDSEGGARGTTLAAGGWRTVLQRGGQRGDAAAAHKPADAEISEIETPASEARTMACGAAARRQEFGRLSFGVRGHELIGNGVEITCHAYLCGYDIFGEIPSVRDGDDNDPTIFKTEEYEGADQGECDQPYPEPEVTPLLEKENLI</sequence>
<organism evidence="2 3">
    <name type="scientific">Stephania cephalantha</name>
    <dbReference type="NCBI Taxonomy" id="152367"/>
    <lineage>
        <taxon>Eukaryota</taxon>
        <taxon>Viridiplantae</taxon>
        <taxon>Streptophyta</taxon>
        <taxon>Embryophyta</taxon>
        <taxon>Tracheophyta</taxon>
        <taxon>Spermatophyta</taxon>
        <taxon>Magnoliopsida</taxon>
        <taxon>Ranunculales</taxon>
        <taxon>Menispermaceae</taxon>
        <taxon>Menispermoideae</taxon>
        <taxon>Cissampelideae</taxon>
        <taxon>Stephania</taxon>
    </lineage>
</organism>
<accession>A0AAP0P628</accession>
<dbReference type="EMBL" id="JBBNAG010000005">
    <property type="protein sequence ID" value="KAK9132143.1"/>
    <property type="molecule type" value="Genomic_DNA"/>
</dbReference>
<reference evidence="2 3" key="1">
    <citation type="submission" date="2024-01" db="EMBL/GenBank/DDBJ databases">
        <title>Genome assemblies of Stephania.</title>
        <authorList>
            <person name="Yang L."/>
        </authorList>
    </citation>
    <scope>NUCLEOTIDE SEQUENCE [LARGE SCALE GENOMIC DNA]</scope>
    <source>
        <strain evidence="2">JXDWG</strain>
        <tissue evidence="2">Leaf</tissue>
    </source>
</reference>
<protein>
    <submittedName>
        <fullName evidence="2">Uncharacterized protein</fullName>
    </submittedName>
</protein>
<feature type="region of interest" description="Disordered" evidence="1">
    <location>
        <begin position="1"/>
        <end position="76"/>
    </location>
</feature>
<name>A0AAP0P628_9MAGN</name>